<keyword evidence="2" id="KW-1185">Reference proteome</keyword>
<gene>
    <name evidence="1" type="ORF">ANANG_G00065820</name>
</gene>
<dbReference type="AlphaFoldDB" id="A0A9D3MPS2"/>
<organism evidence="1 2">
    <name type="scientific">Anguilla anguilla</name>
    <name type="common">European freshwater eel</name>
    <name type="synonym">Muraena anguilla</name>
    <dbReference type="NCBI Taxonomy" id="7936"/>
    <lineage>
        <taxon>Eukaryota</taxon>
        <taxon>Metazoa</taxon>
        <taxon>Chordata</taxon>
        <taxon>Craniata</taxon>
        <taxon>Vertebrata</taxon>
        <taxon>Euteleostomi</taxon>
        <taxon>Actinopterygii</taxon>
        <taxon>Neopterygii</taxon>
        <taxon>Teleostei</taxon>
        <taxon>Anguilliformes</taxon>
        <taxon>Anguillidae</taxon>
        <taxon>Anguilla</taxon>
    </lineage>
</organism>
<evidence type="ECO:0000313" key="1">
    <source>
        <dbReference type="EMBL" id="KAG5852744.1"/>
    </source>
</evidence>
<dbReference type="Proteomes" id="UP001044222">
    <property type="component" value="Unassembled WGS sequence"/>
</dbReference>
<reference evidence="1" key="1">
    <citation type="submission" date="2021-01" db="EMBL/GenBank/DDBJ databases">
        <title>A chromosome-scale assembly of European eel, Anguilla anguilla.</title>
        <authorList>
            <person name="Henkel C."/>
            <person name="Jong-Raadsen S.A."/>
            <person name="Dufour S."/>
            <person name="Weltzien F.-A."/>
            <person name="Palstra A.P."/>
            <person name="Pelster B."/>
            <person name="Spaink H.P."/>
            <person name="Van Den Thillart G.E."/>
            <person name="Jansen H."/>
            <person name="Zahm M."/>
            <person name="Klopp C."/>
            <person name="Cedric C."/>
            <person name="Louis A."/>
            <person name="Berthelot C."/>
            <person name="Parey E."/>
            <person name="Roest Crollius H."/>
            <person name="Montfort J."/>
            <person name="Robinson-Rechavi M."/>
            <person name="Bucao C."/>
            <person name="Bouchez O."/>
            <person name="Gislard M."/>
            <person name="Lluch J."/>
            <person name="Milhes M."/>
            <person name="Lampietro C."/>
            <person name="Lopez Roques C."/>
            <person name="Donnadieu C."/>
            <person name="Braasch I."/>
            <person name="Desvignes T."/>
            <person name="Postlethwait J."/>
            <person name="Bobe J."/>
            <person name="Guiguen Y."/>
            <person name="Dirks R."/>
        </authorList>
    </citation>
    <scope>NUCLEOTIDE SEQUENCE</scope>
    <source>
        <strain evidence="1">Tag_6206</strain>
        <tissue evidence="1">Liver</tissue>
    </source>
</reference>
<dbReference type="EMBL" id="JAFIRN010000003">
    <property type="protein sequence ID" value="KAG5852744.1"/>
    <property type="molecule type" value="Genomic_DNA"/>
</dbReference>
<proteinExistence type="predicted"/>
<comment type="caution">
    <text evidence="1">The sequence shown here is derived from an EMBL/GenBank/DDBJ whole genome shotgun (WGS) entry which is preliminary data.</text>
</comment>
<sequence length="262" mass="29351">MRGPSFDQSAYSSRQHFLEKANSGDPCSSSIQSDFYICLLVKGDTVVSSSPTAKNLKVVMDNRLSLSQNITAVSRTCRFFLYNIRRIRPFLTTYATQLLVQAMVLSRLDYCNSLLAGLPASAIRPLQLIQNAAARLVYNLLRHSHVTPLLTDLHWLPVMARIKFKTLVLAYQAAKGPAPGYIQRIIRPYTPARPLRSATSGHLAPPPLRVCTSRSRLLSVLAPRCWNDLLVAVRTAENLTTFKCRLRTHLFRLHLSPPLPSL</sequence>
<name>A0A9D3MPS2_ANGAN</name>
<accession>A0A9D3MPS2</accession>
<evidence type="ECO:0000313" key="2">
    <source>
        <dbReference type="Proteomes" id="UP001044222"/>
    </source>
</evidence>
<protein>
    <submittedName>
        <fullName evidence="1">Uncharacterized protein</fullName>
    </submittedName>
</protein>
<dbReference type="PANTHER" id="PTHR33332">
    <property type="entry name" value="REVERSE TRANSCRIPTASE DOMAIN-CONTAINING PROTEIN"/>
    <property type="match status" value="1"/>
</dbReference>